<dbReference type="Pfam" id="PF12732">
    <property type="entry name" value="YtxH"/>
    <property type="match status" value="1"/>
</dbReference>
<accession>A0A645AM93</accession>
<dbReference type="PANTHER" id="PTHR35792">
    <property type="entry name" value="GENERAL STRESS PROTEIN"/>
    <property type="match status" value="1"/>
</dbReference>
<evidence type="ECO:0000313" key="1">
    <source>
        <dbReference type="EMBL" id="MPM54036.1"/>
    </source>
</evidence>
<sequence>MRKFGSFILGAAIGGLIGSALALLFAPVSGGLVRERIRNATSNIQNDVKSAAEQKSLELRQQLEALQKK</sequence>
<dbReference type="AlphaFoldDB" id="A0A645AM93"/>
<proteinExistence type="predicted"/>
<name>A0A645AM93_9ZZZZ</name>
<gene>
    <name evidence="1" type="ORF">SDC9_100809</name>
</gene>
<dbReference type="EMBL" id="VSSQ01014616">
    <property type="protein sequence ID" value="MPM54036.1"/>
    <property type="molecule type" value="Genomic_DNA"/>
</dbReference>
<dbReference type="InterPro" id="IPR024623">
    <property type="entry name" value="YtxH"/>
</dbReference>
<reference evidence="1" key="1">
    <citation type="submission" date="2019-08" db="EMBL/GenBank/DDBJ databases">
        <authorList>
            <person name="Kucharzyk K."/>
            <person name="Murdoch R.W."/>
            <person name="Higgins S."/>
            <person name="Loffler F."/>
        </authorList>
    </citation>
    <scope>NUCLEOTIDE SEQUENCE</scope>
</reference>
<organism evidence="1">
    <name type="scientific">bioreactor metagenome</name>
    <dbReference type="NCBI Taxonomy" id="1076179"/>
    <lineage>
        <taxon>unclassified sequences</taxon>
        <taxon>metagenomes</taxon>
        <taxon>ecological metagenomes</taxon>
    </lineage>
</organism>
<dbReference type="InterPro" id="IPR052928">
    <property type="entry name" value="Desiccation-related_membrane"/>
</dbReference>
<comment type="caution">
    <text evidence="1">The sequence shown here is derived from an EMBL/GenBank/DDBJ whole genome shotgun (WGS) entry which is preliminary data.</text>
</comment>
<evidence type="ECO:0008006" key="2">
    <source>
        <dbReference type="Google" id="ProtNLM"/>
    </source>
</evidence>
<dbReference type="PANTHER" id="PTHR35792:SF1">
    <property type="entry name" value="SLL0268 PROTEIN"/>
    <property type="match status" value="1"/>
</dbReference>
<protein>
    <recommendedName>
        <fullName evidence="2">YtxH domain-containing protein</fullName>
    </recommendedName>
</protein>